<dbReference type="Pfam" id="PF00646">
    <property type="entry name" value="F-box"/>
    <property type="match status" value="1"/>
</dbReference>
<dbReference type="InterPro" id="IPR011989">
    <property type="entry name" value="ARM-like"/>
</dbReference>
<evidence type="ECO:0000256" key="1">
    <source>
        <dbReference type="SAM" id="MobiDB-lite"/>
    </source>
</evidence>
<evidence type="ECO:0000313" key="5">
    <source>
        <dbReference type="Proteomes" id="UP000059680"/>
    </source>
</evidence>
<dbReference type="PANTHER" id="PTHR32141">
    <property type="match status" value="1"/>
</dbReference>
<dbReference type="InParanoid" id="A0A0P0X4R4"/>
<dbReference type="PaxDb" id="39947-A0A0P0X4R4"/>
<feature type="domain" description="F-box/LRR-repeat protein 15/At3g58940/PEG3-like LRR" evidence="3">
    <location>
        <begin position="123"/>
        <end position="275"/>
    </location>
</feature>
<dbReference type="InterPro" id="IPR001810">
    <property type="entry name" value="F-box_dom"/>
</dbReference>
<reference evidence="4 5" key="2">
    <citation type="journal article" date="2013" name="Plant Cell Physiol.">
        <title>Rice Annotation Project Database (RAP-DB): an integrative and interactive database for rice genomics.</title>
        <authorList>
            <person name="Sakai H."/>
            <person name="Lee S.S."/>
            <person name="Tanaka T."/>
            <person name="Numa H."/>
            <person name="Kim J."/>
            <person name="Kawahara Y."/>
            <person name="Wakimoto H."/>
            <person name="Yang C.C."/>
            <person name="Iwamoto M."/>
            <person name="Abe T."/>
            <person name="Yamada Y."/>
            <person name="Muto A."/>
            <person name="Inokuchi H."/>
            <person name="Ikemura T."/>
            <person name="Matsumoto T."/>
            <person name="Sasaki T."/>
            <person name="Itoh T."/>
        </authorList>
    </citation>
    <scope>NUCLEOTIDE SEQUENCE [LARGE SCALE GENOMIC DNA]</scope>
    <source>
        <strain evidence="5">cv. Nipponbare</strain>
    </source>
</reference>
<dbReference type="eggNOG" id="ENOG502SXR2">
    <property type="taxonomic scope" value="Eukaryota"/>
</dbReference>
<dbReference type="PANTHER" id="PTHR32141:SF163">
    <property type="entry name" value="OS07G0285900 PROTEIN"/>
    <property type="match status" value="1"/>
</dbReference>
<proteinExistence type="predicted"/>
<sequence>MEEVTAPVAKKRRHDEPDCQERSEGGDADAGGIDLISVLPDEILGSIISLLPTKDAARTTVLSPRWRHLWCSAPLNLDADGGLSGQERKRISIVSRILEAHRGPARRLSLRSVGLRGIYARFDRWFCSAALNNLEHLDFAYASDGRYYGIGVNPDPRPPRPLPPSALRFAPTLRTAYIGGCDFPAVAPAAAPCFPRLTRLTLYGVAISEDALHRVLAGCAVLETLGLEASSGFGAVRINSPTLRSVGFAVSAETELVIEDAPCLERLMLLDPHSREAVKHNVLYRACLVDANVVPWLLCLLSSTAVAMQDNVVASLLNLSKHPARRMTIVEVEGVGLVVNVINISTKAEAHHNDPGGDPDAGPAHPGRRVRQPEECHGQLVRATPERGQPGQGHRRRRHVCPRRLALHRPR</sequence>
<gene>
    <name evidence="4" type="ordered locus">Os07g0285900</name>
    <name evidence="4" type="ORF">OSNPB_070285900</name>
</gene>
<name>A0A0P0X4R4_ORYSJ</name>
<dbReference type="Proteomes" id="UP000059680">
    <property type="component" value="Chromosome 7"/>
</dbReference>
<keyword evidence="5" id="KW-1185">Reference proteome</keyword>
<dbReference type="FunCoup" id="A0A0P0X4R4">
    <property type="interactions" value="132"/>
</dbReference>
<reference evidence="4 5" key="3">
    <citation type="journal article" date="2013" name="Rice">
        <title>Improvement of the Oryza sativa Nipponbare reference genome using next generation sequence and optical map data.</title>
        <authorList>
            <person name="Kawahara Y."/>
            <person name="de la Bastide M."/>
            <person name="Hamilton J.P."/>
            <person name="Kanamori H."/>
            <person name="McCombie W.R."/>
            <person name="Ouyang S."/>
            <person name="Schwartz D.C."/>
            <person name="Tanaka T."/>
            <person name="Wu J."/>
            <person name="Zhou S."/>
            <person name="Childs K.L."/>
            <person name="Davidson R.M."/>
            <person name="Lin H."/>
            <person name="Quesada-Ocampo L."/>
            <person name="Vaillancourt B."/>
            <person name="Sakai H."/>
            <person name="Lee S.S."/>
            <person name="Kim J."/>
            <person name="Numa H."/>
            <person name="Itoh T."/>
            <person name="Buell C.R."/>
            <person name="Matsumoto T."/>
        </authorList>
    </citation>
    <scope>NUCLEOTIDE SEQUENCE [LARGE SCALE GENOMIC DNA]</scope>
    <source>
        <strain evidence="5">cv. Nipponbare</strain>
    </source>
</reference>
<evidence type="ECO:0000313" key="4">
    <source>
        <dbReference type="EMBL" id="BAT01009.1"/>
    </source>
</evidence>
<dbReference type="Gramene" id="Os07t0285900-00">
    <property type="protein sequence ID" value="Os07t0285900-00"/>
    <property type="gene ID" value="Os07g0285900"/>
</dbReference>
<evidence type="ECO:0000259" key="3">
    <source>
        <dbReference type="Pfam" id="PF24758"/>
    </source>
</evidence>
<evidence type="ECO:0000259" key="2">
    <source>
        <dbReference type="Pfam" id="PF00646"/>
    </source>
</evidence>
<organism evidence="4 5">
    <name type="scientific">Oryza sativa subsp. japonica</name>
    <name type="common">Rice</name>
    <dbReference type="NCBI Taxonomy" id="39947"/>
    <lineage>
        <taxon>Eukaryota</taxon>
        <taxon>Viridiplantae</taxon>
        <taxon>Streptophyta</taxon>
        <taxon>Embryophyta</taxon>
        <taxon>Tracheophyta</taxon>
        <taxon>Spermatophyta</taxon>
        <taxon>Magnoliopsida</taxon>
        <taxon>Liliopsida</taxon>
        <taxon>Poales</taxon>
        <taxon>Poaceae</taxon>
        <taxon>BOP clade</taxon>
        <taxon>Oryzoideae</taxon>
        <taxon>Oryzeae</taxon>
        <taxon>Oryzinae</taxon>
        <taxon>Oryza</taxon>
        <taxon>Oryza sativa</taxon>
    </lineage>
</organism>
<reference evidence="5" key="1">
    <citation type="journal article" date="2005" name="Nature">
        <title>The map-based sequence of the rice genome.</title>
        <authorList>
            <consortium name="International rice genome sequencing project (IRGSP)"/>
            <person name="Matsumoto T."/>
            <person name="Wu J."/>
            <person name="Kanamori H."/>
            <person name="Katayose Y."/>
            <person name="Fujisawa M."/>
            <person name="Namiki N."/>
            <person name="Mizuno H."/>
            <person name="Yamamoto K."/>
            <person name="Antonio B.A."/>
            <person name="Baba T."/>
            <person name="Sakata K."/>
            <person name="Nagamura Y."/>
            <person name="Aoki H."/>
            <person name="Arikawa K."/>
            <person name="Arita K."/>
            <person name="Bito T."/>
            <person name="Chiden Y."/>
            <person name="Fujitsuka N."/>
            <person name="Fukunaka R."/>
            <person name="Hamada M."/>
            <person name="Harada C."/>
            <person name="Hayashi A."/>
            <person name="Hijishita S."/>
            <person name="Honda M."/>
            <person name="Hosokawa S."/>
            <person name="Ichikawa Y."/>
            <person name="Idonuma A."/>
            <person name="Iijima M."/>
            <person name="Ikeda M."/>
            <person name="Ikeno M."/>
            <person name="Ito K."/>
            <person name="Ito S."/>
            <person name="Ito T."/>
            <person name="Ito Y."/>
            <person name="Ito Y."/>
            <person name="Iwabuchi A."/>
            <person name="Kamiya K."/>
            <person name="Karasawa W."/>
            <person name="Kurita K."/>
            <person name="Katagiri S."/>
            <person name="Kikuta A."/>
            <person name="Kobayashi H."/>
            <person name="Kobayashi N."/>
            <person name="Machita K."/>
            <person name="Maehara T."/>
            <person name="Masukawa M."/>
            <person name="Mizubayashi T."/>
            <person name="Mukai Y."/>
            <person name="Nagasaki H."/>
            <person name="Nagata Y."/>
            <person name="Naito S."/>
            <person name="Nakashima M."/>
            <person name="Nakama Y."/>
            <person name="Nakamichi Y."/>
            <person name="Nakamura M."/>
            <person name="Meguro A."/>
            <person name="Negishi M."/>
            <person name="Ohta I."/>
            <person name="Ohta T."/>
            <person name="Okamoto M."/>
            <person name="Ono N."/>
            <person name="Saji S."/>
            <person name="Sakaguchi M."/>
            <person name="Sakai K."/>
            <person name="Shibata M."/>
            <person name="Shimokawa T."/>
            <person name="Song J."/>
            <person name="Takazaki Y."/>
            <person name="Terasawa K."/>
            <person name="Tsugane M."/>
            <person name="Tsuji K."/>
            <person name="Ueda S."/>
            <person name="Waki K."/>
            <person name="Yamagata H."/>
            <person name="Yamamoto M."/>
            <person name="Yamamoto S."/>
            <person name="Yamane H."/>
            <person name="Yoshiki S."/>
            <person name="Yoshihara R."/>
            <person name="Yukawa K."/>
            <person name="Zhong H."/>
            <person name="Yano M."/>
            <person name="Yuan Q."/>
            <person name="Ouyang S."/>
            <person name="Liu J."/>
            <person name="Jones K.M."/>
            <person name="Gansberger K."/>
            <person name="Moffat K."/>
            <person name="Hill J."/>
            <person name="Bera J."/>
            <person name="Fadrosh D."/>
            <person name="Jin S."/>
            <person name="Johri S."/>
            <person name="Kim M."/>
            <person name="Overton L."/>
            <person name="Reardon M."/>
            <person name="Tsitrin T."/>
            <person name="Vuong H."/>
            <person name="Weaver B."/>
            <person name="Ciecko A."/>
            <person name="Tallon L."/>
            <person name="Jackson J."/>
            <person name="Pai G."/>
            <person name="Aken S.V."/>
            <person name="Utterback T."/>
            <person name="Reidmuller S."/>
            <person name="Feldblyum T."/>
            <person name="Hsiao J."/>
            <person name="Zismann V."/>
            <person name="Iobst S."/>
            <person name="de Vazeille A.R."/>
            <person name="Buell C.R."/>
            <person name="Ying K."/>
            <person name="Li Y."/>
            <person name="Lu T."/>
            <person name="Huang Y."/>
            <person name="Zhao Q."/>
            <person name="Feng Q."/>
            <person name="Zhang L."/>
            <person name="Zhu J."/>
            <person name="Weng Q."/>
            <person name="Mu J."/>
            <person name="Lu Y."/>
            <person name="Fan D."/>
            <person name="Liu Y."/>
            <person name="Guan J."/>
            <person name="Zhang Y."/>
            <person name="Yu S."/>
            <person name="Liu X."/>
            <person name="Zhang Y."/>
            <person name="Hong G."/>
            <person name="Han B."/>
            <person name="Choisne N."/>
            <person name="Demange N."/>
            <person name="Orjeda G."/>
            <person name="Samain S."/>
            <person name="Cattolico L."/>
            <person name="Pelletier E."/>
            <person name="Couloux A."/>
            <person name="Segurens B."/>
            <person name="Wincker P."/>
            <person name="D'Hont A."/>
            <person name="Scarpelli C."/>
            <person name="Weissenbach J."/>
            <person name="Salanoubat M."/>
            <person name="Quetier F."/>
            <person name="Yu Y."/>
            <person name="Kim H.R."/>
            <person name="Rambo T."/>
            <person name="Currie J."/>
            <person name="Collura K."/>
            <person name="Luo M."/>
            <person name="Yang T."/>
            <person name="Ammiraju J.S.S."/>
            <person name="Engler F."/>
            <person name="Soderlund C."/>
            <person name="Wing R.A."/>
            <person name="Palmer L.E."/>
            <person name="de la Bastide M."/>
            <person name="Spiegel L."/>
            <person name="Nascimento L."/>
            <person name="Zutavern T."/>
            <person name="O'Shaughnessy A."/>
            <person name="Dike S."/>
            <person name="Dedhia N."/>
            <person name="Preston R."/>
            <person name="Balija V."/>
            <person name="McCombie W.R."/>
            <person name="Chow T."/>
            <person name="Chen H."/>
            <person name="Chung M."/>
            <person name="Chen C."/>
            <person name="Shaw J."/>
            <person name="Wu H."/>
            <person name="Hsiao K."/>
            <person name="Chao Y."/>
            <person name="Chu M."/>
            <person name="Cheng C."/>
            <person name="Hour A."/>
            <person name="Lee P."/>
            <person name="Lin S."/>
            <person name="Lin Y."/>
            <person name="Liou J."/>
            <person name="Liu S."/>
            <person name="Hsing Y."/>
            <person name="Raghuvanshi S."/>
            <person name="Mohanty A."/>
            <person name="Bharti A.K."/>
            <person name="Gaur A."/>
            <person name="Gupta V."/>
            <person name="Kumar D."/>
            <person name="Ravi V."/>
            <person name="Vij S."/>
            <person name="Kapur A."/>
            <person name="Khurana P."/>
            <person name="Khurana P."/>
            <person name="Khurana J.P."/>
            <person name="Tyagi A.K."/>
            <person name="Gaikwad K."/>
            <person name="Singh A."/>
            <person name="Dalal V."/>
            <person name="Srivastava S."/>
            <person name="Dixit A."/>
            <person name="Pal A.K."/>
            <person name="Ghazi I.A."/>
            <person name="Yadav M."/>
            <person name="Pandit A."/>
            <person name="Bhargava A."/>
            <person name="Sureshbabu K."/>
            <person name="Batra K."/>
            <person name="Sharma T.R."/>
            <person name="Mohapatra T."/>
            <person name="Singh N.K."/>
            <person name="Messing J."/>
            <person name="Nelson A.B."/>
            <person name="Fuks G."/>
            <person name="Kavchok S."/>
            <person name="Keizer G."/>
            <person name="Linton E."/>
            <person name="Llaca V."/>
            <person name="Song R."/>
            <person name="Tanyolac B."/>
            <person name="Young S."/>
            <person name="Ho-Il K."/>
            <person name="Hahn J.H."/>
            <person name="Sangsakoo G."/>
            <person name="Vanavichit A."/>
            <person name="de Mattos Luiz.A.T."/>
            <person name="Zimmer P.D."/>
            <person name="Malone G."/>
            <person name="Dellagostin O."/>
            <person name="de Oliveira A.C."/>
            <person name="Bevan M."/>
            <person name="Bancroft I."/>
            <person name="Minx P."/>
            <person name="Cordum H."/>
            <person name="Wilson R."/>
            <person name="Cheng Z."/>
            <person name="Jin W."/>
            <person name="Jiang J."/>
            <person name="Leong S.A."/>
            <person name="Iwama H."/>
            <person name="Gojobori T."/>
            <person name="Itoh T."/>
            <person name="Niimura Y."/>
            <person name="Fujii Y."/>
            <person name="Habara T."/>
            <person name="Sakai H."/>
            <person name="Sato Y."/>
            <person name="Wilson G."/>
            <person name="Kumar K."/>
            <person name="McCouch S."/>
            <person name="Juretic N."/>
            <person name="Hoen D."/>
            <person name="Wright S."/>
            <person name="Bruskiewich R."/>
            <person name="Bureau T."/>
            <person name="Miyao A."/>
            <person name="Hirochika H."/>
            <person name="Nishikawa T."/>
            <person name="Kadowaki K."/>
            <person name="Sugiura M."/>
            <person name="Burr B."/>
            <person name="Sasaki T."/>
        </authorList>
    </citation>
    <scope>NUCLEOTIDE SEQUENCE [LARGE SCALE GENOMIC DNA]</scope>
    <source>
        <strain evidence="5">cv. Nipponbare</strain>
    </source>
</reference>
<dbReference type="InterPro" id="IPR053781">
    <property type="entry name" value="F-box_AtFBL13-like"/>
</dbReference>
<dbReference type="InterPro" id="IPR032675">
    <property type="entry name" value="LRR_dom_sf"/>
</dbReference>
<dbReference type="EMBL" id="AP014963">
    <property type="protein sequence ID" value="BAT01009.1"/>
    <property type="molecule type" value="Genomic_DNA"/>
</dbReference>
<dbReference type="AlphaFoldDB" id="A0A0P0X4R4"/>
<dbReference type="InterPro" id="IPR055302">
    <property type="entry name" value="F-box_dom-containing"/>
</dbReference>
<feature type="compositionally biased region" description="Low complexity" evidence="1">
    <location>
        <begin position="356"/>
        <end position="365"/>
    </location>
</feature>
<feature type="compositionally biased region" description="Basic and acidic residues" evidence="1">
    <location>
        <begin position="14"/>
        <end position="25"/>
    </location>
</feature>
<dbReference type="OMA" id="NCVIFAN"/>
<feature type="domain" description="F-box" evidence="2">
    <location>
        <begin position="36"/>
        <end position="76"/>
    </location>
</feature>
<dbReference type="Pfam" id="PF24758">
    <property type="entry name" value="LRR_At5g56370"/>
    <property type="match status" value="1"/>
</dbReference>
<protein>
    <submittedName>
        <fullName evidence="4">Os07g0285900 protein</fullName>
    </submittedName>
</protein>
<dbReference type="CDD" id="cd22160">
    <property type="entry name" value="F-box_AtFBL13-like"/>
    <property type="match status" value="1"/>
</dbReference>
<dbReference type="Gene3D" id="1.25.10.10">
    <property type="entry name" value="Leucine-rich Repeat Variant"/>
    <property type="match status" value="1"/>
</dbReference>
<dbReference type="InterPro" id="IPR055411">
    <property type="entry name" value="LRR_FXL15/At3g58940/PEG3-like"/>
</dbReference>
<dbReference type="SUPFAM" id="SSF48371">
    <property type="entry name" value="ARM repeat"/>
    <property type="match status" value="1"/>
</dbReference>
<dbReference type="Gene3D" id="3.80.10.10">
    <property type="entry name" value="Ribonuclease Inhibitor"/>
    <property type="match status" value="1"/>
</dbReference>
<dbReference type="InterPro" id="IPR036047">
    <property type="entry name" value="F-box-like_dom_sf"/>
</dbReference>
<feature type="region of interest" description="Disordered" evidence="1">
    <location>
        <begin position="348"/>
        <end position="400"/>
    </location>
</feature>
<dbReference type="InterPro" id="IPR016024">
    <property type="entry name" value="ARM-type_fold"/>
</dbReference>
<dbReference type="SUPFAM" id="SSF52047">
    <property type="entry name" value="RNI-like"/>
    <property type="match status" value="1"/>
</dbReference>
<accession>A0A0P0X4R4</accession>
<feature type="region of interest" description="Disordered" evidence="1">
    <location>
        <begin position="1"/>
        <end position="28"/>
    </location>
</feature>
<dbReference type="SUPFAM" id="SSF81383">
    <property type="entry name" value="F-box domain"/>
    <property type="match status" value="1"/>
</dbReference>